<feature type="transmembrane region" description="Helical" evidence="6">
    <location>
        <begin position="62"/>
        <end position="82"/>
    </location>
</feature>
<evidence type="ECO:0000256" key="1">
    <source>
        <dbReference type="ARBA" id="ARBA00004141"/>
    </source>
</evidence>
<feature type="transmembrane region" description="Helical" evidence="6">
    <location>
        <begin position="215"/>
        <end position="238"/>
    </location>
</feature>
<organism evidence="8 9">
    <name type="scientific">Hankyongella ginsenosidimutans</name>
    <dbReference type="NCBI Taxonomy" id="1763828"/>
    <lineage>
        <taxon>Bacteria</taxon>
        <taxon>Pseudomonadati</taxon>
        <taxon>Pseudomonadota</taxon>
        <taxon>Alphaproteobacteria</taxon>
        <taxon>Sphingomonadales</taxon>
        <taxon>Sphingomonadaceae</taxon>
        <taxon>Hankyongella</taxon>
    </lineage>
</organism>
<comment type="subcellular location">
    <subcellularLocation>
        <location evidence="1">Membrane</location>
        <topology evidence="1">Multi-pass membrane protein</topology>
    </subcellularLocation>
</comment>
<feature type="domain" description="EamA" evidence="7">
    <location>
        <begin position="8"/>
        <end position="137"/>
    </location>
</feature>
<dbReference type="AlphaFoldDB" id="A0A4D7CA17"/>
<feature type="transmembrane region" description="Helical" evidence="6">
    <location>
        <begin position="150"/>
        <end position="170"/>
    </location>
</feature>
<evidence type="ECO:0000313" key="9">
    <source>
        <dbReference type="Proteomes" id="UP000298714"/>
    </source>
</evidence>
<accession>A0A4D7CA17</accession>
<keyword evidence="3 6" id="KW-0812">Transmembrane</keyword>
<evidence type="ECO:0000256" key="5">
    <source>
        <dbReference type="ARBA" id="ARBA00023136"/>
    </source>
</evidence>
<evidence type="ECO:0000259" key="7">
    <source>
        <dbReference type="Pfam" id="PF00892"/>
    </source>
</evidence>
<evidence type="ECO:0000256" key="3">
    <source>
        <dbReference type="ARBA" id="ARBA00022692"/>
    </source>
</evidence>
<dbReference type="EMBL" id="CP039704">
    <property type="protein sequence ID" value="QCI79987.1"/>
    <property type="molecule type" value="Genomic_DNA"/>
</dbReference>
<feature type="transmembrane region" description="Helical" evidence="6">
    <location>
        <begin position="182"/>
        <end position="203"/>
    </location>
</feature>
<dbReference type="InterPro" id="IPR050638">
    <property type="entry name" value="AA-Vitamin_Transporters"/>
</dbReference>
<dbReference type="KEGG" id="hgn:E6W36_12105"/>
<dbReference type="InterPro" id="IPR000620">
    <property type="entry name" value="EamA_dom"/>
</dbReference>
<dbReference type="PANTHER" id="PTHR32322:SF2">
    <property type="entry name" value="EAMA DOMAIN-CONTAINING PROTEIN"/>
    <property type="match status" value="1"/>
</dbReference>
<feature type="transmembrane region" description="Helical" evidence="6">
    <location>
        <begin position="31"/>
        <end position="50"/>
    </location>
</feature>
<comment type="similarity">
    <text evidence="2">Belongs to the EamA transporter family.</text>
</comment>
<proteinExistence type="inferred from homology"/>
<feature type="domain" description="EamA" evidence="7">
    <location>
        <begin position="152"/>
        <end position="244"/>
    </location>
</feature>
<name>A0A4D7CA17_9SPHN</name>
<feature type="transmembrane region" description="Helical" evidence="6">
    <location>
        <begin position="121"/>
        <end position="138"/>
    </location>
</feature>
<evidence type="ECO:0000256" key="2">
    <source>
        <dbReference type="ARBA" id="ARBA00007362"/>
    </source>
</evidence>
<feature type="transmembrane region" description="Helical" evidence="6">
    <location>
        <begin position="94"/>
        <end position="114"/>
    </location>
</feature>
<reference evidence="9" key="1">
    <citation type="submission" date="2019-04" db="EMBL/GenBank/DDBJ databases">
        <title>Complete genome sequence of Sphingomonas sp. W1-2-3.</title>
        <authorList>
            <person name="Im W.T."/>
        </authorList>
    </citation>
    <scope>NUCLEOTIDE SEQUENCE [LARGE SCALE GENOMIC DNA]</scope>
    <source>
        <strain evidence="9">W1-2-3</strain>
    </source>
</reference>
<evidence type="ECO:0000313" key="8">
    <source>
        <dbReference type="EMBL" id="QCI79987.1"/>
    </source>
</evidence>
<gene>
    <name evidence="8" type="ORF">E6W36_12105</name>
</gene>
<protein>
    <submittedName>
        <fullName evidence="8">EamA family transporter</fullName>
    </submittedName>
</protein>
<dbReference type="Proteomes" id="UP000298714">
    <property type="component" value="Chromosome"/>
</dbReference>
<evidence type="ECO:0000256" key="6">
    <source>
        <dbReference type="SAM" id="Phobius"/>
    </source>
</evidence>
<dbReference type="InterPro" id="IPR037185">
    <property type="entry name" value="EmrE-like"/>
</dbReference>
<keyword evidence="5 6" id="KW-0472">Membrane</keyword>
<dbReference type="Pfam" id="PF00892">
    <property type="entry name" value="EamA"/>
    <property type="match status" value="2"/>
</dbReference>
<evidence type="ECO:0000256" key="4">
    <source>
        <dbReference type="ARBA" id="ARBA00022989"/>
    </source>
</evidence>
<sequence>MTMPAPLQFAIVVAIWGSTFLAITTQLEPGAAIWSICYRFLIAGLLLSVLTRLRKETPPQGLRVHVSLALFGLFLFSINYIGTYTAEQTVPSGVVAVAFTLMAVLNPLLARLVLGQPFTRGLMIGGALAVAGVTLLFWREVGAFSLADGGLRGALFALLAVLFAAVGNLFPAMPRLRTLPPFALNATAMLYGSAMTGVIAFVLEGPPPLAHSMSYLLGLGYLAVFGSVIAFSLYAQLLRSMGSAARPM</sequence>
<dbReference type="SUPFAM" id="SSF103481">
    <property type="entry name" value="Multidrug resistance efflux transporter EmrE"/>
    <property type="match status" value="1"/>
</dbReference>
<keyword evidence="9" id="KW-1185">Reference proteome</keyword>
<keyword evidence="4 6" id="KW-1133">Transmembrane helix</keyword>
<dbReference type="GO" id="GO:0016020">
    <property type="term" value="C:membrane"/>
    <property type="evidence" value="ECO:0007669"/>
    <property type="project" value="UniProtKB-SubCell"/>
</dbReference>
<dbReference type="PANTHER" id="PTHR32322">
    <property type="entry name" value="INNER MEMBRANE TRANSPORTER"/>
    <property type="match status" value="1"/>
</dbReference>